<dbReference type="InterPro" id="IPR003593">
    <property type="entry name" value="AAA+_ATPase"/>
</dbReference>
<keyword evidence="3" id="KW-0547">Nucleotide-binding</keyword>
<dbReference type="AlphaFoldDB" id="A0A1I0GJ68"/>
<dbReference type="OrthoDB" id="9804819at2"/>
<evidence type="ECO:0000256" key="3">
    <source>
        <dbReference type="ARBA" id="ARBA00022741"/>
    </source>
</evidence>
<sequence>MALLTVQNLSKKYQNKTAVHNVSFSFPHGKCIALIGPNGAGKTTILRTLAGLLSPTSGTIQFENKKSNTDVRGMIGYLPQYPVFHGWMTGKEFLVYSGELALLPKSEAKHRADELLERIGISKEASKERISRYSGGMKQRLGIAQAIIHKPMLLILDEPVSSLDPIGRREVLTLMEELKQEMSILFSTHILSDADEISDELLLLRQGEIVEAGAMQELRQKYQTAKIEIGFEHSLEDYKGKIEAIPEVNESKIDRDILHVTASDIAIARQKILAAAAKENWPLTTFTINRASLEDMFMKVVSN</sequence>
<dbReference type="InterPro" id="IPR017871">
    <property type="entry name" value="ABC_transporter-like_CS"/>
</dbReference>
<dbReference type="GO" id="GO:0005524">
    <property type="term" value="F:ATP binding"/>
    <property type="evidence" value="ECO:0007669"/>
    <property type="project" value="UniProtKB-KW"/>
</dbReference>
<proteinExistence type="inferred from homology"/>
<evidence type="ECO:0000259" key="5">
    <source>
        <dbReference type="PROSITE" id="PS50893"/>
    </source>
</evidence>
<dbReference type="EMBL" id="FOHE01000022">
    <property type="protein sequence ID" value="SET71062.1"/>
    <property type="molecule type" value="Genomic_DNA"/>
</dbReference>
<accession>A0A1I0GJ68</accession>
<comment type="similarity">
    <text evidence="1">Belongs to the ABC transporter superfamily.</text>
</comment>
<evidence type="ECO:0000256" key="4">
    <source>
        <dbReference type="ARBA" id="ARBA00022840"/>
    </source>
</evidence>
<dbReference type="PANTHER" id="PTHR43335:SF11">
    <property type="entry name" value="ABC TRANSPORTER RELATED"/>
    <property type="match status" value="1"/>
</dbReference>
<dbReference type="CDD" id="cd03230">
    <property type="entry name" value="ABC_DR_subfamily_A"/>
    <property type="match status" value="1"/>
</dbReference>
<protein>
    <submittedName>
        <fullName evidence="6">ABC-2 type transport system ATP-binding protein</fullName>
    </submittedName>
</protein>
<name>A0A1I0GJ68_9BACI</name>
<dbReference type="InterPro" id="IPR025302">
    <property type="entry name" value="DrrA1/2-like_C"/>
</dbReference>
<evidence type="ECO:0000313" key="7">
    <source>
        <dbReference type="Proteomes" id="UP000198618"/>
    </source>
</evidence>
<gene>
    <name evidence="6" type="ORF">SAMN05216389_12225</name>
</gene>
<dbReference type="Gene3D" id="3.40.50.300">
    <property type="entry name" value="P-loop containing nucleotide triphosphate hydrolases"/>
    <property type="match status" value="1"/>
</dbReference>
<organism evidence="6 7">
    <name type="scientific">Oceanobacillus limi</name>
    <dbReference type="NCBI Taxonomy" id="930131"/>
    <lineage>
        <taxon>Bacteria</taxon>
        <taxon>Bacillati</taxon>
        <taxon>Bacillota</taxon>
        <taxon>Bacilli</taxon>
        <taxon>Bacillales</taxon>
        <taxon>Bacillaceae</taxon>
        <taxon>Oceanobacillus</taxon>
    </lineage>
</organism>
<dbReference type="Proteomes" id="UP000198618">
    <property type="component" value="Unassembled WGS sequence"/>
</dbReference>
<dbReference type="InterPro" id="IPR003439">
    <property type="entry name" value="ABC_transporter-like_ATP-bd"/>
</dbReference>
<dbReference type="PROSITE" id="PS50893">
    <property type="entry name" value="ABC_TRANSPORTER_2"/>
    <property type="match status" value="1"/>
</dbReference>
<keyword evidence="2" id="KW-0813">Transport</keyword>
<feature type="domain" description="ABC transporter" evidence="5">
    <location>
        <begin position="4"/>
        <end position="231"/>
    </location>
</feature>
<reference evidence="6 7" key="1">
    <citation type="submission" date="2016-10" db="EMBL/GenBank/DDBJ databases">
        <authorList>
            <person name="de Groot N.N."/>
        </authorList>
    </citation>
    <scope>NUCLEOTIDE SEQUENCE [LARGE SCALE GENOMIC DNA]</scope>
    <source>
        <strain evidence="6 7">IBRC-M 10780</strain>
    </source>
</reference>
<dbReference type="PROSITE" id="PS00211">
    <property type="entry name" value="ABC_TRANSPORTER_1"/>
    <property type="match status" value="1"/>
</dbReference>
<dbReference type="Pfam" id="PF13732">
    <property type="entry name" value="DrrA1-3_C"/>
    <property type="match status" value="1"/>
</dbReference>
<dbReference type="Pfam" id="PF00005">
    <property type="entry name" value="ABC_tran"/>
    <property type="match status" value="1"/>
</dbReference>
<evidence type="ECO:0000256" key="1">
    <source>
        <dbReference type="ARBA" id="ARBA00005417"/>
    </source>
</evidence>
<evidence type="ECO:0000313" key="6">
    <source>
        <dbReference type="EMBL" id="SET71062.1"/>
    </source>
</evidence>
<dbReference type="GO" id="GO:0016887">
    <property type="term" value="F:ATP hydrolysis activity"/>
    <property type="evidence" value="ECO:0007669"/>
    <property type="project" value="InterPro"/>
</dbReference>
<dbReference type="RefSeq" id="WP_090872184.1">
    <property type="nucleotide sequence ID" value="NZ_FOHE01000022.1"/>
</dbReference>
<dbReference type="PANTHER" id="PTHR43335">
    <property type="entry name" value="ABC TRANSPORTER, ATP-BINDING PROTEIN"/>
    <property type="match status" value="1"/>
</dbReference>
<keyword evidence="4 6" id="KW-0067">ATP-binding</keyword>
<dbReference type="SMART" id="SM00382">
    <property type="entry name" value="AAA"/>
    <property type="match status" value="1"/>
</dbReference>
<evidence type="ECO:0000256" key="2">
    <source>
        <dbReference type="ARBA" id="ARBA00022448"/>
    </source>
</evidence>
<keyword evidence="7" id="KW-1185">Reference proteome</keyword>
<dbReference type="InterPro" id="IPR027417">
    <property type="entry name" value="P-loop_NTPase"/>
</dbReference>
<dbReference type="SUPFAM" id="SSF52540">
    <property type="entry name" value="P-loop containing nucleoside triphosphate hydrolases"/>
    <property type="match status" value="1"/>
</dbReference>
<dbReference type="STRING" id="930131.SAMN05216389_12225"/>